<name>A0ACC6P3V6_9BURK</name>
<dbReference type="Proteomes" id="UP001364695">
    <property type="component" value="Unassembled WGS sequence"/>
</dbReference>
<reference evidence="1" key="1">
    <citation type="submission" date="2023-10" db="EMBL/GenBank/DDBJ databases">
        <title>Amphibacter perezi, gen. nov., sp. nov. a novel taxa of the family Comamonadaceae, class Betaproteobacteria isolated from the skin microbiota of Pelophylax perezi from different populations.</title>
        <authorList>
            <person name="Costa S."/>
            <person name="Proenca D.N."/>
            <person name="Lopes I."/>
            <person name="Morais P.V."/>
        </authorList>
    </citation>
    <scope>NUCLEOTIDE SEQUENCE</scope>
    <source>
        <strain evidence="1">SL12-8</strain>
    </source>
</reference>
<sequence length="603" mass="68378">MKTELFPPVLMAYLYKLGNLFIRRRKQLREDVIKIVQAADNRYGELTQEYKSVLARTEVLTADFDELTKCQANTAAELEDARNSLHGLQQTLEQASIQHGQSEQEARLRFGTLSLQYAELMQDRNRIEKAREVLRQQLDQVNLDLQATVDSLSTMDHRHKILTQEHQKTLEFYEKLTAKHEQVAAEFHELSQRHGDTWTRFQLISQLLAACPRENAGLVRFRKLLANDYMTFADHESSLAAEAKALTMLQSIQQELALFVGFPDVNQRTIVGIVGGFSSGKSEFVNSFIGDPEVRLAVGMQPITAIPSYVLASDERIFRGYSANGGYVNLELDFYKKITHAFIDSFGFDLKGLMPFMCVGVQMDPEYFANICFIDTPGYNSPATAAAQSHGDRRTAIQFARQADVLVWLIALDSNGTVPDSDIDFIQQIGVEQQSIYVVLTKADLKSDDDINYLIDEVDDILQSYGIAVCGISAYSSTRRAEVAYRKVALMKFFSQINKSRNVIQRINGRLREVFSMYDDAIQQDIEIIRSQKRAINGLRLDCLEIGGIDVYERMLVTIDMLEEKLDVATVESWLKESRRLSEEFSDAVRQTVEVAEEKASVV</sequence>
<comment type="caution">
    <text evidence="1">The sequence shown here is derived from an EMBL/GenBank/DDBJ whole genome shotgun (WGS) entry which is preliminary data.</text>
</comment>
<dbReference type="EMBL" id="JAWDIE010000016">
    <property type="protein sequence ID" value="MEJ7138857.1"/>
    <property type="molecule type" value="Genomic_DNA"/>
</dbReference>
<protein>
    <submittedName>
        <fullName evidence="1">Dynamin family protein</fullName>
    </submittedName>
</protein>
<accession>A0ACC6P3V6</accession>
<evidence type="ECO:0000313" key="2">
    <source>
        <dbReference type="Proteomes" id="UP001364695"/>
    </source>
</evidence>
<organism evidence="1 2">
    <name type="scientific">Amphibiibacter pelophylacis</name>
    <dbReference type="NCBI Taxonomy" id="1799477"/>
    <lineage>
        <taxon>Bacteria</taxon>
        <taxon>Pseudomonadati</taxon>
        <taxon>Pseudomonadota</taxon>
        <taxon>Betaproteobacteria</taxon>
        <taxon>Burkholderiales</taxon>
        <taxon>Sphaerotilaceae</taxon>
        <taxon>Amphibiibacter</taxon>
    </lineage>
</organism>
<evidence type="ECO:0000313" key="1">
    <source>
        <dbReference type="EMBL" id="MEJ7138857.1"/>
    </source>
</evidence>
<keyword evidence="2" id="KW-1185">Reference proteome</keyword>
<proteinExistence type="predicted"/>
<gene>
    <name evidence="1" type="ORF">RV045_10535</name>
</gene>